<protein>
    <recommendedName>
        <fullName evidence="3 8">Glutamyl-tRNA reductase</fullName>
        <shortName evidence="8">GluTR</shortName>
        <ecNumber evidence="3 8">1.2.1.70</ecNumber>
    </recommendedName>
</protein>
<dbReference type="Pfam" id="PF00745">
    <property type="entry name" value="GlutR_dimer"/>
    <property type="match status" value="1"/>
</dbReference>
<feature type="domain" description="Tetrapyrrole biosynthesis glutamyl-tRNA reductase dimerisation" evidence="14">
    <location>
        <begin position="321"/>
        <end position="415"/>
    </location>
</feature>
<dbReference type="EMBL" id="WMBE01000006">
    <property type="protein sequence ID" value="MDG0868025.1"/>
    <property type="molecule type" value="Genomic_DNA"/>
</dbReference>
<dbReference type="Gene3D" id="3.30.460.30">
    <property type="entry name" value="Glutamyl-tRNA reductase, N-terminal domain"/>
    <property type="match status" value="1"/>
</dbReference>
<comment type="function">
    <text evidence="8">Catalyzes the NADPH-dependent reduction of glutamyl-tRNA(Glu) to glutamate 1-semialdehyde (GSA).</text>
</comment>
<evidence type="ECO:0000313" key="17">
    <source>
        <dbReference type="EMBL" id="MDG0868025.1"/>
    </source>
</evidence>
<evidence type="ECO:0000259" key="16">
    <source>
        <dbReference type="Pfam" id="PF05201"/>
    </source>
</evidence>
<dbReference type="InterPro" id="IPR015895">
    <property type="entry name" value="4pyrrol_synth_GluRdtase_N"/>
</dbReference>
<accession>A0AAJ6CUD2</accession>
<feature type="domain" description="Glutamyl-tRNA reductase N-terminal" evidence="16">
    <location>
        <begin position="9"/>
        <end position="157"/>
    </location>
</feature>
<evidence type="ECO:0000256" key="10">
    <source>
        <dbReference type="PIRSR" id="PIRSR000445-2"/>
    </source>
</evidence>
<feature type="active site" description="Nucleophile" evidence="8 9">
    <location>
        <position position="50"/>
    </location>
</feature>
<evidence type="ECO:0000256" key="6">
    <source>
        <dbReference type="ARBA" id="ARBA00023244"/>
    </source>
</evidence>
<evidence type="ECO:0000256" key="2">
    <source>
        <dbReference type="ARBA" id="ARBA00005916"/>
    </source>
</evidence>
<comment type="subunit">
    <text evidence="8">Homodimer.</text>
</comment>
<dbReference type="InterPro" id="IPR006151">
    <property type="entry name" value="Shikm_DH/Glu-tRNA_Rdtase"/>
</dbReference>
<dbReference type="Proteomes" id="UP001321249">
    <property type="component" value="Unassembled WGS sequence"/>
</dbReference>
<dbReference type="EC" id="1.2.1.70" evidence="3 8"/>
<evidence type="ECO:0000313" key="19">
    <source>
        <dbReference type="Proteomes" id="UP001219901"/>
    </source>
</evidence>
<dbReference type="CDD" id="cd05213">
    <property type="entry name" value="NAD_bind_Glutamyl_tRNA_reduct"/>
    <property type="match status" value="1"/>
</dbReference>
<evidence type="ECO:0000256" key="4">
    <source>
        <dbReference type="ARBA" id="ARBA00022857"/>
    </source>
</evidence>
<dbReference type="InterPro" id="IPR036291">
    <property type="entry name" value="NAD(P)-bd_dom_sf"/>
</dbReference>
<feature type="binding site" evidence="8 11">
    <location>
        <begin position="190"/>
        <end position="195"/>
    </location>
    <ligand>
        <name>NADP(+)</name>
        <dbReference type="ChEBI" id="CHEBI:58349"/>
    </ligand>
</feature>
<feature type="binding site" evidence="8 10">
    <location>
        <position position="121"/>
    </location>
    <ligand>
        <name>substrate</name>
    </ligand>
</feature>
<evidence type="ECO:0000256" key="8">
    <source>
        <dbReference type="HAMAP-Rule" id="MF_00087"/>
    </source>
</evidence>
<evidence type="ECO:0000256" key="9">
    <source>
        <dbReference type="PIRSR" id="PIRSR000445-1"/>
    </source>
</evidence>
<dbReference type="SUPFAM" id="SSF69742">
    <property type="entry name" value="Glutamyl tRNA-reductase catalytic, N-terminal domain"/>
    <property type="match status" value="1"/>
</dbReference>
<dbReference type="GO" id="GO:0019353">
    <property type="term" value="P:protoporphyrinogen IX biosynthetic process from glutamate"/>
    <property type="evidence" value="ECO:0007669"/>
    <property type="project" value="TreeGrafter"/>
</dbReference>
<evidence type="ECO:0000256" key="11">
    <source>
        <dbReference type="PIRSR" id="PIRSR000445-3"/>
    </source>
</evidence>
<reference evidence="19 20" key="1">
    <citation type="submission" date="2019-11" db="EMBL/GenBank/DDBJ databases">
        <authorList>
            <person name="Cho J.-C."/>
        </authorList>
    </citation>
    <scope>NUCLEOTIDE SEQUENCE [LARGE SCALE GENOMIC DNA]</scope>
    <source>
        <strain evidence="18 19">JH1073</strain>
        <strain evidence="17 20">JH702</strain>
    </source>
</reference>
<gene>
    <name evidence="8" type="primary">hemA</name>
    <name evidence="17" type="ORF">GKO46_13235</name>
    <name evidence="18" type="ORF">GKO48_12720</name>
</gene>
<comment type="domain">
    <text evidence="8">Possesses an unusual extended V-shaped dimeric structure with each monomer consisting of three distinct domains arranged along a curved 'spinal' alpha-helix. The N-terminal catalytic domain specifically recognizes the glutamate moiety of the substrate. The second domain is the NADPH-binding domain, and the third C-terminal domain is responsible for dimerization.</text>
</comment>
<reference evidence="18" key="2">
    <citation type="journal article" date="2023" name="Nat. Commun.">
        <title>Cultivation of marine bacteria of the SAR202 clade.</title>
        <authorList>
            <person name="Lim Y."/>
            <person name="Seo J.H."/>
            <person name="Giovannoni S.J."/>
            <person name="Kang I."/>
            <person name="Cho J.C."/>
        </authorList>
    </citation>
    <scope>NUCLEOTIDE SEQUENCE</scope>
    <source>
        <strain evidence="18">JH1073</strain>
    </source>
</reference>
<comment type="pathway">
    <text evidence="1 8 13">Porphyrin-containing compound metabolism; protoporphyrin-IX biosynthesis; 5-aminolevulinate from L-glutamyl-tRNA(Glu): step 1/2.</text>
</comment>
<dbReference type="GO" id="GO:0008883">
    <property type="term" value="F:glutamyl-tRNA reductase activity"/>
    <property type="evidence" value="ECO:0007669"/>
    <property type="project" value="UniProtKB-UniRule"/>
</dbReference>
<comment type="miscellaneous">
    <text evidence="8">During catalysis, the active site Cys acts as a nucleophile attacking the alpha-carbonyl group of tRNA-bound glutamate with the formation of a thioester intermediate between enzyme and glutamate, and the concomitant release of tRNA(Glu). The thioester intermediate is finally reduced by direct hydride transfer from NADPH, to form the product GSA.</text>
</comment>
<dbReference type="NCBIfam" id="TIGR01035">
    <property type="entry name" value="hemA"/>
    <property type="match status" value="1"/>
</dbReference>
<dbReference type="Pfam" id="PF05201">
    <property type="entry name" value="GlutR_N"/>
    <property type="match status" value="1"/>
</dbReference>
<evidence type="ECO:0000313" key="20">
    <source>
        <dbReference type="Proteomes" id="UP001321249"/>
    </source>
</evidence>
<dbReference type="InterPro" id="IPR015896">
    <property type="entry name" value="4pyrrol_synth_GluRdtase_dimer"/>
</dbReference>
<dbReference type="Gene3D" id="3.40.50.720">
    <property type="entry name" value="NAD(P)-binding Rossmann-like Domain"/>
    <property type="match status" value="1"/>
</dbReference>
<keyword evidence="19" id="KW-1185">Reference proteome</keyword>
<dbReference type="PIRSF" id="PIRSF000445">
    <property type="entry name" value="4pyrrol_synth_GluRdtase"/>
    <property type="match status" value="1"/>
</dbReference>
<dbReference type="HAMAP" id="MF_00087">
    <property type="entry name" value="Glu_tRNA_reductase"/>
    <property type="match status" value="1"/>
</dbReference>
<reference evidence="19" key="3">
    <citation type="submission" date="2023-06" db="EMBL/GenBank/DDBJ databases">
        <title>Pangenomics reveal diversification of enzyme families and niche specialization in globally abundant SAR202 bacteria.</title>
        <authorList>
            <person name="Saw J.H.W."/>
        </authorList>
    </citation>
    <scope>NUCLEOTIDE SEQUENCE [LARGE SCALE GENOMIC DNA]</scope>
    <source>
        <strain evidence="19">JH1073</strain>
    </source>
</reference>
<comment type="similarity">
    <text evidence="2 8 13">Belongs to the glutamyl-tRNA reductase family.</text>
</comment>
<dbReference type="PANTHER" id="PTHR43013:SF1">
    <property type="entry name" value="GLUTAMYL-TRNA REDUCTASE"/>
    <property type="match status" value="1"/>
</dbReference>
<dbReference type="EMBL" id="CP046147">
    <property type="protein sequence ID" value="WFG40432.1"/>
    <property type="molecule type" value="Genomic_DNA"/>
</dbReference>
<dbReference type="GO" id="GO:0050661">
    <property type="term" value="F:NADP binding"/>
    <property type="evidence" value="ECO:0007669"/>
    <property type="project" value="InterPro"/>
</dbReference>
<dbReference type="Pfam" id="PF01488">
    <property type="entry name" value="Shikimate_DH"/>
    <property type="match status" value="1"/>
</dbReference>
<dbReference type="Proteomes" id="UP001219901">
    <property type="component" value="Chromosome"/>
</dbReference>
<sequence>MTLNFILAGLNIDRAPVEVLECVAVPQHSLKEHLERLATHAGGGVILSTCNRTEIYSVAEDAETGVRQLREYIDAVPEHAGITGISEYIYTKTGDEVAEHLFGVAAGLQSVALGEAQIIGQVTRAMQAAGEAGTVDPMLSRMFHAALRTSRKIRKETDLGRNRVSVSSLGVQELQNTLGDLKGLRVLLVGAGEMGKLTARALRRYGADDIVVSSRSMNRGKILADELGAPQVAFEDINQAMIESDVLITCTAATDSVIVADVVSDVMSARPDRNLSILDLGMPRDVDPASGDVAGVNLISLTELQAKSAESWELREEAAAEAQGIIDDGVRRFKERLTGIESEPVIRTLGARMEQMRREEVEQTLGRLDGLTEKQATSVEKMTRSLVRRILADPISFLRSEEDSAAESVQKVFALADQDEEELE</sequence>
<evidence type="ECO:0000256" key="3">
    <source>
        <dbReference type="ARBA" id="ARBA00012970"/>
    </source>
</evidence>
<evidence type="ECO:0000256" key="5">
    <source>
        <dbReference type="ARBA" id="ARBA00023002"/>
    </source>
</evidence>
<organism evidence="18 19">
    <name type="scientific">Candidatus Lucifugimonas marina</name>
    <dbReference type="NCBI Taxonomy" id="3038979"/>
    <lineage>
        <taxon>Bacteria</taxon>
        <taxon>Bacillati</taxon>
        <taxon>Chloroflexota</taxon>
        <taxon>Dehalococcoidia</taxon>
        <taxon>SAR202 cluster</taxon>
        <taxon>Candidatus Lucifugimonadales</taxon>
        <taxon>Candidatus Lucifugimonadaceae</taxon>
        <taxon>Candidatus Lucifugimonas</taxon>
    </lineage>
</organism>
<keyword evidence="4 8" id="KW-0521">NADP</keyword>
<dbReference type="SUPFAM" id="SSF51735">
    <property type="entry name" value="NAD(P)-binding Rossmann-fold domains"/>
    <property type="match status" value="1"/>
</dbReference>
<dbReference type="SUPFAM" id="SSF69075">
    <property type="entry name" value="Glutamyl tRNA-reductase dimerization domain"/>
    <property type="match status" value="1"/>
</dbReference>
<evidence type="ECO:0000256" key="13">
    <source>
        <dbReference type="RuleBase" id="RU000584"/>
    </source>
</evidence>
<feature type="binding site" evidence="8 10">
    <location>
        <begin position="49"/>
        <end position="52"/>
    </location>
    <ligand>
        <name>substrate</name>
    </ligand>
</feature>
<evidence type="ECO:0000256" key="7">
    <source>
        <dbReference type="ARBA" id="ARBA00047464"/>
    </source>
</evidence>
<feature type="binding site" evidence="8 10">
    <location>
        <begin position="115"/>
        <end position="117"/>
    </location>
    <ligand>
        <name>substrate</name>
    </ligand>
</feature>
<proteinExistence type="inferred from homology"/>
<dbReference type="AlphaFoldDB" id="A0AAJ6CUD2"/>
<feature type="domain" description="Quinate/shikimate 5-dehydrogenase/glutamyl-tRNA reductase" evidence="15">
    <location>
        <begin position="175"/>
        <end position="305"/>
    </location>
</feature>
<dbReference type="InterPro" id="IPR036453">
    <property type="entry name" value="GluRdtase_dimer_dom_sf"/>
</dbReference>
<dbReference type="InterPro" id="IPR000343">
    <property type="entry name" value="4pyrrol_synth_GluRdtase"/>
</dbReference>
<evidence type="ECO:0000256" key="1">
    <source>
        <dbReference type="ARBA" id="ARBA00005059"/>
    </source>
</evidence>
<name>A0AAJ6CUD2_9CHLR</name>
<evidence type="ECO:0000256" key="12">
    <source>
        <dbReference type="PIRSR" id="PIRSR000445-4"/>
    </source>
</evidence>
<dbReference type="PANTHER" id="PTHR43013">
    <property type="entry name" value="GLUTAMYL-TRNA REDUCTASE"/>
    <property type="match status" value="1"/>
</dbReference>
<comment type="catalytic activity">
    <reaction evidence="7 8 13">
        <text>(S)-4-amino-5-oxopentanoate + tRNA(Glu) + NADP(+) = L-glutamyl-tRNA(Glu) + NADPH + H(+)</text>
        <dbReference type="Rhea" id="RHEA:12344"/>
        <dbReference type="Rhea" id="RHEA-COMP:9663"/>
        <dbReference type="Rhea" id="RHEA-COMP:9680"/>
        <dbReference type="ChEBI" id="CHEBI:15378"/>
        <dbReference type="ChEBI" id="CHEBI:57501"/>
        <dbReference type="ChEBI" id="CHEBI:57783"/>
        <dbReference type="ChEBI" id="CHEBI:58349"/>
        <dbReference type="ChEBI" id="CHEBI:78442"/>
        <dbReference type="ChEBI" id="CHEBI:78520"/>
        <dbReference type="EC" id="1.2.1.70"/>
    </reaction>
</comment>
<keyword evidence="5 8" id="KW-0560">Oxidoreductase</keyword>
<dbReference type="FunFam" id="3.30.460.30:FF:000001">
    <property type="entry name" value="Glutamyl-tRNA reductase"/>
    <property type="match status" value="1"/>
</dbReference>
<dbReference type="InterPro" id="IPR036343">
    <property type="entry name" value="GluRdtase_N_sf"/>
</dbReference>
<keyword evidence="6 8" id="KW-0627">Porphyrin biosynthesis</keyword>
<evidence type="ECO:0000313" key="18">
    <source>
        <dbReference type="EMBL" id="WFG40432.1"/>
    </source>
</evidence>
<evidence type="ECO:0000259" key="15">
    <source>
        <dbReference type="Pfam" id="PF01488"/>
    </source>
</evidence>
<feature type="binding site" evidence="8 10">
    <location>
        <position position="110"/>
    </location>
    <ligand>
        <name>substrate</name>
    </ligand>
</feature>
<feature type="site" description="Important for activity" evidence="8 12">
    <location>
        <position position="100"/>
    </location>
</feature>
<evidence type="ECO:0000259" key="14">
    <source>
        <dbReference type="Pfam" id="PF00745"/>
    </source>
</evidence>